<dbReference type="InterPro" id="IPR019793">
    <property type="entry name" value="Peroxidases_heam-ligand_BS"/>
</dbReference>
<comment type="cofactor">
    <cofactor evidence="12">
        <name>Ca(2+)</name>
        <dbReference type="ChEBI" id="CHEBI:29108"/>
    </cofactor>
    <text evidence="12">Binds 2 calcium ions per subunit.</text>
</comment>
<evidence type="ECO:0000256" key="12">
    <source>
        <dbReference type="PIRSR" id="PIRSR600823-3"/>
    </source>
</evidence>
<keyword evidence="8" id="KW-0560">Oxidoreductase</keyword>
<dbReference type="GO" id="GO:0006979">
    <property type="term" value="P:response to oxidative stress"/>
    <property type="evidence" value="ECO:0007669"/>
    <property type="project" value="InterPro"/>
</dbReference>
<evidence type="ECO:0000313" key="16">
    <source>
        <dbReference type="Proteomes" id="UP000824120"/>
    </source>
</evidence>
<evidence type="ECO:0000256" key="2">
    <source>
        <dbReference type="ARBA" id="ARBA00006873"/>
    </source>
</evidence>
<dbReference type="GO" id="GO:0046872">
    <property type="term" value="F:metal ion binding"/>
    <property type="evidence" value="ECO:0007669"/>
    <property type="project" value="UniProtKB-KW"/>
</dbReference>
<keyword evidence="7 12" id="KW-0106">Calcium</keyword>
<feature type="binding site" evidence="12">
    <location>
        <position position="35"/>
    </location>
    <ligand>
        <name>Ca(2+)</name>
        <dbReference type="ChEBI" id="CHEBI:29108"/>
        <label>1</label>
    </ligand>
</feature>
<evidence type="ECO:0000256" key="3">
    <source>
        <dbReference type="ARBA" id="ARBA00012313"/>
    </source>
</evidence>
<evidence type="ECO:0000256" key="11">
    <source>
        <dbReference type="ARBA" id="ARBA00053519"/>
    </source>
</evidence>
<evidence type="ECO:0000256" key="13">
    <source>
        <dbReference type="PIRSR" id="PIRSR600823-5"/>
    </source>
</evidence>
<evidence type="ECO:0000256" key="5">
    <source>
        <dbReference type="ARBA" id="ARBA00022617"/>
    </source>
</evidence>
<dbReference type="Proteomes" id="UP000824120">
    <property type="component" value="Chromosome 11"/>
</dbReference>
<keyword evidence="6 12" id="KW-0479">Metal-binding</keyword>
<feature type="binding site" description="axial binding residue" evidence="12">
    <location>
        <position position="130"/>
    </location>
    <ligand>
        <name>heme b</name>
        <dbReference type="ChEBI" id="CHEBI:60344"/>
    </ligand>
    <ligandPart>
        <name>Fe</name>
        <dbReference type="ChEBI" id="CHEBI:18248"/>
    </ligandPart>
</feature>
<dbReference type="InterPro" id="IPR000823">
    <property type="entry name" value="Peroxidase_pln"/>
</dbReference>
<dbReference type="EMBL" id="JACXVP010000011">
    <property type="protein sequence ID" value="KAG5576710.1"/>
    <property type="molecule type" value="Genomic_DNA"/>
</dbReference>
<comment type="catalytic activity">
    <reaction evidence="1">
        <text>2 a phenolic donor + H2O2 = 2 a phenolic radical donor + 2 H2O</text>
        <dbReference type="Rhea" id="RHEA:56136"/>
        <dbReference type="ChEBI" id="CHEBI:15377"/>
        <dbReference type="ChEBI" id="CHEBI:16240"/>
        <dbReference type="ChEBI" id="CHEBI:139520"/>
        <dbReference type="ChEBI" id="CHEBI:139521"/>
        <dbReference type="EC" id="1.11.1.7"/>
    </reaction>
</comment>
<accession>A0A9J5WP76</accession>
<dbReference type="GO" id="GO:0020037">
    <property type="term" value="F:heme binding"/>
    <property type="evidence" value="ECO:0007669"/>
    <property type="project" value="InterPro"/>
</dbReference>
<dbReference type="InterPro" id="IPR010255">
    <property type="entry name" value="Haem_peroxidase_sf"/>
</dbReference>
<dbReference type="Gene3D" id="1.10.520.10">
    <property type="match status" value="1"/>
</dbReference>
<comment type="similarity">
    <text evidence="2">Belongs to the peroxidase family. Ascorbate peroxidase subfamily.</text>
</comment>
<gene>
    <name evidence="15" type="ORF">H5410_056844</name>
</gene>
<keyword evidence="5" id="KW-0349">Heme</keyword>
<feature type="disulfide bond" evidence="13">
    <location>
        <begin position="137"/>
        <end position="163"/>
    </location>
</feature>
<comment type="cofactor">
    <cofactor evidence="12">
        <name>heme b</name>
        <dbReference type="ChEBI" id="CHEBI:60344"/>
    </cofactor>
    <text evidence="12">Binds 1 heme b (iron(II)-protoporphyrin IX) group per subunit.</text>
</comment>
<dbReference type="FunFam" id="1.10.420.10:FF:000001">
    <property type="entry name" value="Peroxidase"/>
    <property type="match status" value="1"/>
</dbReference>
<comment type="caution">
    <text evidence="15">The sequence shown here is derived from an EMBL/GenBank/DDBJ whole genome shotgun (WGS) entry which is preliminary data.</text>
</comment>
<dbReference type="SUPFAM" id="SSF48113">
    <property type="entry name" value="Heme-dependent peroxidases"/>
    <property type="match status" value="1"/>
</dbReference>
<dbReference type="Gene3D" id="1.10.420.10">
    <property type="entry name" value="Peroxidase, domain 2"/>
    <property type="match status" value="1"/>
</dbReference>
<dbReference type="AlphaFoldDB" id="A0A9J5WP76"/>
<dbReference type="EC" id="1.11.1.7" evidence="3"/>
<dbReference type="PRINTS" id="PR00458">
    <property type="entry name" value="PEROXIDASE"/>
</dbReference>
<evidence type="ECO:0000256" key="4">
    <source>
        <dbReference type="ARBA" id="ARBA00022559"/>
    </source>
</evidence>
<dbReference type="PANTHER" id="PTHR31388">
    <property type="entry name" value="PEROXIDASE 72-RELATED"/>
    <property type="match status" value="1"/>
</dbReference>
<protein>
    <recommendedName>
        <fullName evidence="3">peroxidase</fullName>
        <ecNumber evidence="3">1.11.1.7</ecNumber>
    </recommendedName>
</protein>
<dbReference type="PANTHER" id="PTHR31388:SF115">
    <property type="entry name" value="PEROXIDASE 5"/>
    <property type="match status" value="1"/>
</dbReference>
<feature type="binding site" evidence="12">
    <location>
        <position position="184"/>
    </location>
    <ligand>
        <name>Ca(2+)</name>
        <dbReference type="ChEBI" id="CHEBI:29108"/>
        <label>2</label>
    </ligand>
</feature>
<dbReference type="GO" id="GO:0140825">
    <property type="term" value="F:lactoperoxidase activity"/>
    <property type="evidence" value="ECO:0007669"/>
    <property type="project" value="UniProtKB-EC"/>
</dbReference>
<evidence type="ECO:0000256" key="7">
    <source>
        <dbReference type="ARBA" id="ARBA00022837"/>
    </source>
</evidence>
<feature type="binding site" evidence="12">
    <location>
        <position position="47"/>
    </location>
    <ligand>
        <name>Ca(2+)</name>
        <dbReference type="ChEBI" id="CHEBI:29108"/>
        <label>1</label>
    </ligand>
</feature>
<keyword evidence="9 12" id="KW-0408">Iron</keyword>
<keyword evidence="10 13" id="KW-1015">Disulfide bond</keyword>
<evidence type="ECO:0000256" key="8">
    <source>
        <dbReference type="ARBA" id="ARBA00023002"/>
    </source>
</evidence>
<dbReference type="OrthoDB" id="2113341at2759"/>
<dbReference type="PROSITE" id="PS50873">
    <property type="entry name" value="PEROXIDASE_4"/>
    <property type="match status" value="1"/>
</dbReference>
<evidence type="ECO:0000256" key="6">
    <source>
        <dbReference type="ARBA" id="ARBA00022723"/>
    </source>
</evidence>
<evidence type="ECO:0000313" key="15">
    <source>
        <dbReference type="EMBL" id="KAG5576710.1"/>
    </source>
</evidence>
<feature type="binding site" evidence="12">
    <location>
        <position position="176"/>
    </location>
    <ligand>
        <name>Ca(2+)</name>
        <dbReference type="ChEBI" id="CHEBI:29108"/>
        <label>2</label>
    </ligand>
</feature>
<keyword evidence="16" id="KW-1185">Reference proteome</keyword>
<evidence type="ECO:0000259" key="14">
    <source>
        <dbReference type="PROSITE" id="PS50873"/>
    </source>
</evidence>
<evidence type="ECO:0000256" key="1">
    <source>
        <dbReference type="ARBA" id="ARBA00000189"/>
    </source>
</evidence>
<reference evidence="15 16" key="1">
    <citation type="submission" date="2020-09" db="EMBL/GenBank/DDBJ databases">
        <title>De no assembly of potato wild relative species, Solanum commersonii.</title>
        <authorList>
            <person name="Cho K."/>
        </authorList>
    </citation>
    <scope>NUCLEOTIDE SEQUENCE [LARGE SCALE GENOMIC DNA]</scope>
    <source>
        <strain evidence="15">LZ3.2</strain>
        <tissue evidence="15">Leaf</tissue>
    </source>
</reference>
<sequence length="231" mass="25298">MSASNRSYGRSYIFYSFAFVHAMPCTTFRDGCDASILLNETTSIVNEKTALPNLGSVRGYGVIEDAKAEIEKICPGLVSCADILAVAARDASAAVKTDLSNPFNPLDTLISGFANKGLNTRDMVALSGAHSIGQAQCFLFRDRIYGNGTDIDAGFASTRRRACPQEGENGNLTPLDLVKPNQLDNNYFKNLIDEKVFFNRIKFFLMEDLQTALLLNIVIALELSHLTLLLQ</sequence>
<feature type="binding site" evidence="12">
    <location>
        <position position="31"/>
    </location>
    <ligand>
        <name>Ca(2+)</name>
        <dbReference type="ChEBI" id="CHEBI:29108"/>
        <label>1</label>
    </ligand>
</feature>
<dbReference type="PROSITE" id="PS00435">
    <property type="entry name" value="PEROXIDASE_1"/>
    <property type="match status" value="1"/>
</dbReference>
<feature type="domain" description="Plant heme peroxidase family profile" evidence="14">
    <location>
        <begin position="28"/>
        <end position="199"/>
    </location>
</feature>
<keyword evidence="4" id="KW-0575">Peroxidase</keyword>
<evidence type="ECO:0000256" key="9">
    <source>
        <dbReference type="ARBA" id="ARBA00023004"/>
    </source>
</evidence>
<comment type="function">
    <text evidence="11">Suggested to catalyze the deposition of the aromatic residues of suberin on the cell wall and thus play a role in cell-suberization.</text>
</comment>
<organism evidence="15 16">
    <name type="scientific">Solanum commersonii</name>
    <name type="common">Commerson's wild potato</name>
    <name type="synonym">Commerson's nightshade</name>
    <dbReference type="NCBI Taxonomy" id="4109"/>
    <lineage>
        <taxon>Eukaryota</taxon>
        <taxon>Viridiplantae</taxon>
        <taxon>Streptophyta</taxon>
        <taxon>Embryophyta</taxon>
        <taxon>Tracheophyta</taxon>
        <taxon>Spermatophyta</taxon>
        <taxon>Magnoliopsida</taxon>
        <taxon>eudicotyledons</taxon>
        <taxon>Gunneridae</taxon>
        <taxon>Pentapetalae</taxon>
        <taxon>asterids</taxon>
        <taxon>lamiids</taxon>
        <taxon>Solanales</taxon>
        <taxon>Solanaceae</taxon>
        <taxon>Solanoideae</taxon>
        <taxon>Solaneae</taxon>
        <taxon>Solanum</taxon>
    </lineage>
</organism>
<dbReference type="PRINTS" id="PR00461">
    <property type="entry name" value="PLPEROXIDASE"/>
</dbReference>
<dbReference type="Pfam" id="PF00141">
    <property type="entry name" value="peroxidase"/>
    <property type="match status" value="1"/>
</dbReference>
<dbReference type="InterPro" id="IPR002016">
    <property type="entry name" value="Haem_peroxidase"/>
</dbReference>
<name>A0A9J5WP76_SOLCO</name>
<evidence type="ECO:0000256" key="10">
    <source>
        <dbReference type="ARBA" id="ARBA00023157"/>
    </source>
</evidence>
<feature type="binding site" evidence="12">
    <location>
        <position position="33"/>
    </location>
    <ligand>
        <name>Ca(2+)</name>
        <dbReference type="ChEBI" id="CHEBI:29108"/>
        <label>1</label>
    </ligand>
</feature>
<proteinExistence type="inferred from homology"/>